<dbReference type="Proteomes" id="UP000463700">
    <property type="component" value="Unassembled WGS sequence"/>
</dbReference>
<keyword evidence="2" id="KW-0012">Acyltransferase</keyword>
<evidence type="ECO:0000313" key="3">
    <source>
        <dbReference type="Proteomes" id="UP000463700"/>
    </source>
</evidence>
<dbReference type="EMBL" id="VOSW01000023">
    <property type="protein sequence ID" value="KAE8759281.1"/>
    <property type="molecule type" value="Genomic_DNA"/>
</dbReference>
<comment type="caution">
    <text evidence="2">The sequence shown here is derived from an EMBL/GenBank/DDBJ whole genome shotgun (WGS) entry which is preliminary data.</text>
</comment>
<dbReference type="PANTHER" id="PTHR43300">
    <property type="entry name" value="ACETYLTRANSFERASE"/>
    <property type="match status" value="1"/>
</dbReference>
<dbReference type="GO" id="GO:0016746">
    <property type="term" value="F:acyltransferase activity"/>
    <property type="evidence" value="ECO:0007669"/>
    <property type="project" value="UniProtKB-KW"/>
</dbReference>
<dbReference type="InterPro" id="IPR050179">
    <property type="entry name" value="Trans_hexapeptide_repeat"/>
</dbReference>
<gene>
    <name evidence="2" type="ORF">FSO04_14190</name>
</gene>
<reference evidence="2 3" key="1">
    <citation type="journal article" date="2020" name="Int. J. Syst. Evol. Microbiol.">
        <title>Paraburkholderia madseniana sp. nov., a phenolic acid-degrading bacterium isolated from acidic forest soil.</title>
        <authorList>
            <person name="Wilhelm R.C."/>
            <person name="Murphy S.J.L."/>
            <person name="Feriancek N.M."/>
            <person name="Karasz D.C."/>
            <person name="DeRito C.M."/>
            <person name="Newman J.D."/>
            <person name="Buckley D.H."/>
        </authorList>
    </citation>
    <scope>NUCLEOTIDE SEQUENCE [LARGE SCALE GENOMIC DNA]</scope>
    <source>
        <strain evidence="2 3">RP11</strain>
    </source>
</reference>
<dbReference type="Pfam" id="PF00132">
    <property type="entry name" value="Hexapep"/>
    <property type="match status" value="1"/>
</dbReference>
<dbReference type="CDD" id="cd03360">
    <property type="entry name" value="LbH_AT_putative"/>
    <property type="match status" value="1"/>
</dbReference>
<organism evidence="2 3">
    <name type="scientific">Paraburkholderia madseniana</name>
    <dbReference type="NCBI Taxonomy" id="2599607"/>
    <lineage>
        <taxon>Bacteria</taxon>
        <taxon>Pseudomonadati</taxon>
        <taxon>Pseudomonadota</taxon>
        <taxon>Betaproteobacteria</taxon>
        <taxon>Burkholderiales</taxon>
        <taxon>Burkholderiaceae</taxon>
        <taxon>Paraburkholderia</taxon>
    </lineage>
</organism>
<dbReference type="InterPro" id="IPR001451">
    <property type="entry name" value="Hexapep"/>
</dbReference>
<protein>
    <submittedName>
        <fullName evidence="2">Sugar O-acyltransferase</fullName>
    </submittedName>
</protein>
<dbReference type="InterPro" id="IPR011004">
    <property type="entry name" value="Trimer_LpxA-like_sf"/>
</dbReference>
<sequence>MTKTKKLVILGDSAFAEVAYECFTHDSEYEVVGFSVDSAFLGRDQLFGLPVVPFEEVESFFDPAEVEFYAALVYSQLNRLRTRFYDMAKTKGYRPASYVSSRAFVWPNVVLGEHCFVFEDNTIQPFVKIGNNVVLWSGNHIGHHSVVEDNCFISSHAVISGFCTVGRNTFIGVNSALANNVVVGADNWLGVGVNILKDTDPDCIFKGEQPDAAKVSARRFFKVKT</sequence>
<evidence type="ECO:0000256" key="1">
    <source>
        <dbReference type="ARBA" id="ARBA00007274"/>
    </source>
</evidence>
<dbReference type="SUPFAM" id="SSF51161">
    <property type="entry name" value="Trimeric LpxA-like enzymes"/>
    <property type="match status" value="1"/>
</dbReference>
<dbReference type="PANTHER" id="PTHR43300:SF4">
    <property type="entry name" value="ACYL-[ACYL-CARRIER-PROTEIN]--UDP-N-ACETYLGLUCOSAMINE O-ACYLTRANSFERASE"/>
    <property type="match status" value="1"/>
</dbReference>
<proteinExistence type="inferred from homology"/>
<name>A0A6N6WGU9_9BURK</name>
<comment type="similarity">
    <text evidence="1">Belongs to the transferase hexapeptide repeat family.</text>
</comment>
<evidence type="ECO:0000313" key="2">
    <source>
        <dbReference type="EMBL" id="KAE8759281.1"/>
    </source>
</evidence>
<dbReference type="Gene3D" id="2.160.10.10">
    <property type="entry name" value="Hexapeptide repeat proteins"/>
    <property type="match status" value="1"/>
</dbReference>
<dbReference type="OrthoDB" id="1115300at2"/>
<accession>A0A6N6WGU9</accession>
<dbReference type="RefSeq" id="WP_154560284.1">
    <property type="nucleotide sequence ID" value="NZ_VOSW01000023.1"/>
</dbReference>
<dbReference type="InterPro" id="IPR020019">
    <property type="entry name" value="AcTrfase_PglD-like"/>
</dbReference>
<keyword evidence="2" id="KW-0808">Transferase</keyword>
<dbReference type="AlphaFoldDB" id="A0A6N6WGU9"/>